<evidence type="ECO:0000256" key="1">
    <source>
        <dbReference type="SAM" id="MobiDB-lite"/>
    </source>
</evidence>
<feature type="compositionally biased region" description="Basic and acidic residues" evidence="1">
    <location>
        <begin position="103"/>
        <end position="116"/>
    </location>
</feature>
<name>A0AAN7KLC8_TRANT</name>
<feature type="region of interest" description="Disordered" evidence="1">
    <location>
        <begin position="68"/>
        <end position="162"/>
    </location>
</feature>
<keyword evidence="3" id="KW-1185">Reference proteome</keyword>
<dbReference type="PANTHER" id="PTHR34280:SF15">
    <property type="entry name" value="TRANSCRIPTION FACTOR"/>
    <property type="match status" value="1"/>
</dbReference>
<proteinExistence type="predicted"/>
<protein>
    <submittedName>
        <fullName evidence="2">Uncharacterized protein</fullName>
    </submittedName>
</protein>
<evidence type="ECO:0000313" key="3">
    <source>
        <dbReference type="Proteomes" id="UP001346149"/>
    </source>
</evidence>
<dbReference type="InterPro" id="IPR038947">
    <property type="entry name" value="At3g27210-like"/>
</dbReference>
<dbReference type="EMBL" id="JAXQNO010000023">
    <property type="protein sequence ID" value="KAK4765190.1"/>
    <property type="molecule type" value="Genomic_DNA"/>
</dbReference>
<dbReference type="PANTHER" id="PTHR34280">
    <property type="entry name" value="OS01G0920100 PROTEIN"/>
    <property type="match status" value="1"/>
</dbReference>
<sequence>MDNCVSPFNGHSSALEYDFSIGTEAADHRPSVVVNRQVQGSTDGNEGEMFFESQLCLESDCEDYFSVRDDTPSLGNSPIHHQKNLDQPSLEESPSKEAVPVKQLRELFEESFRAGTEDEPGFVSDLPAEKPDSPSASPLSPVMASDQAPSPLTKAKSKSATKCQCCVANLVRRFMMGQNKKKAEP</sequence>
<dbReference type="Proteomes" id="UP001346149">
    <property type="component" value="Unassembled WGS sequence"/>
</dbReference>
<dbReference type="AlphaFoldDB" id="A0AAN7KLC8"/>
<reference evidence="2 3" key="1">
    <citation type="journal article" date="2023" name="Hortic Res">
        <title>Pangenome of water caltrop reveals structural variations and asymmetric subgenome divergence after allopolyploidization.</title>
        <authorList>
            <person name="Zhang X."/>
            <person name="Chen Y."/>
            <person name="Wang L."/>
            <person name="Yuan Y."/>
            <person name="Fang M."/>
            <person name="Shi L."/>
            <person name="Lu R."/>
            <person name="Comes H.P."/>
            <person name="Ma Y."/>
            <person name="Chen Y."/>
            <person name="Huang G."/>
            <person name="Zhou Y."/>
            <person name="Zheng Z."/>
            <person name="Qiu Y."/>
        </authorList>
    </citation>
    <scope>NUCLEOTIDE SEQUENCE [LARGE SCALE GENOMIC DNA]</scope>
    <source>
        <strain evidence="2">F231</strain>
    </source>
</reference>
<comment type="caution">
    <text evidence="2">The sequence shown here is derived from an EMBL/GenBank/DDBJ whole genome shotgun (WGS) entry which is preliminary data.</text>
</comment>
<accession>A0AAN7KLC8</accession>
<gene>
    <name evidence="2" type="ORF">SAY86_026280</name>
</gene>
<organism evidence="2 3">
    <name type="scientific">Trapa natans</name>
    <name type="common">Water chestnut</name>
    <dbReference type="NCBI Taxonomy" id="22666"/>
    <lineage>
        <taxon>Eukaryota</taxon>
        <taxon>Viridiplantae</taxon>
        <taxon>Streptophyta</taxon>
        <taxon>Embryophyta</taxon>
        <taxon>Tracheophyta</taxon>
        <taxon>Spermatophyta</taxon>
        <taxon>Magnoliopsida</taxon>
        <taxon>eudicotyledons</taxon>
        <taxon>Gunneridae</taxon>
        <taxon>Pentapetalae</taxon>
        <taxon>rosids</taxon>
        <taxon>malvids</taxon>
        <taxon>Myrtales</taxon>
        <taxon>Lythraceae</taxon>
        <taxon>Trapa</taxon>
    </lineage>
</organism>
<evidence type="ECO:0000313" key="2">
    <source>
        <dbReference type="EMBL" id="KAK4765190.1"/>
    </source>
</evidence>